<keyword evidence="1" id="KW-0472">Membrane</keyword>
<accession>A0A0F9L8T6</accession>
<dbReference type="EMBL" id="LAZR01007654">
    <property type="protein sequence ID" value="KKM83851.1"/>
    <property type="molecule type" value="Genomic_DNA"/>
</dbReference>
<gene>
    <name evidence="2" type="ORF">LCGC14_1305040</name>
</gene>
<sequence>MKKDIQTIEVTGKKWKGIQLIGIILILIGVVVAIATEGGGVGIFFLSVGFGMYAYSRIGAWWHHG</sequence>
<evidence type="ECO:0000313" key="2">
    <source>
        <dbReference type="EMBL" id="KKM83851.1"/>
    </source>
</evidence>
<keyword evidence="1" id="KW-1133">Transmembrane helix</keyword>
<proteinExistence type="predicted"/>
<feature type="transmembrane region" description="Helical" evidence="1">
    <location>
        <begin position="20"/>
        <end position="46"/>
    </location>
</feature>
<comment type="caution">
    <text evidence="2">The sequence shown here is derived from an EMBL/GenBank/DDBJ whole genome shotgun (WGS) entry which is preliminary data.</text>
</comment>
<evidence type="ECO:0000256" key="1">
    <source>
        <dbReference type="SAM" id="Phobius"/>
    </source>
</evidence>
<name>A0A0F9L8T6_9ZZZZ</name>
<protein>
    <submittedName>
        <fullName evidence="2">Uncharacterized protein</fullName>
    </submittedName>
</protein>
<reference evidence="2" key="1">
    <citation type="journal article" date="2015" name="Nature">
        <title>Complex archaea that bridge the gap between prokaryotes and eukaryotes.</title>
        <authorList>
            <person name="Spang A."/>
            <person name="Saw J.H."/>
            <person name="Jorgensen S.L."/>
            <person name="Zaremba-Niedzwiedzka K."/>
            <person name="Martijn J."/>
            <person name="Lind A.E."/>
            <person name="van Eijk R."/>
            <person name="Schleper C."/>
            <person name="Guy L."/>
            <person name="Ettema T.J."/>
        </authorList>
    </citation>
    <scope>NUCLEOTIDE SEQUENCE</scope>
</reference>
<keyword evidence="1" id="KW-0812">Transmembrane</keyword>
<organism evidence="2">
    <name type="scientific">marine sediment metagenome</name>
    <dbReference type="NCBI Taxonomy" id="412755"/>
    <lineage>
        <taxon>unclassified sequences</taxon>
        <taxon>metagenomes</taxon>
        <taxon>ecological metagenomes</taxon>
    </lineage>
</organism>
<dbReference type="AlphaFoldDB" id="A0A0F9L8T6"/>